<dbReference type="InterPro" id="IPR050950">
    <property type="entry name" value="HTH-type_LysR_regulators"/>
</dbReference>
<dbReference type="Pfam" id="PF00126">
    <property type="entry name" value="HTH_1"/>
    <property type="match status" value="1"/>
</dbReference>
<keyword evidence="7" id="KW-1185">Reference proteome</keyword>
<evidence type="ECO:0000313" key="7">
    <source>
        <dbReference type="Proteomes" id="UP000216752"/>
    </source>
</evidence>
<dbReference type="EMBL" id="CP155573">
    <property type="protein sequence ID" value="XFO65665.1"/>
    <property type="molecule type" value="Genomic_DNA"/>
</dbReference>
<dbReference type="Proteomes" id="UP000216752">
    <property type="component" value="Chromosome"/>
</dbReference>
<dbReference type="PANTHER" id="PTHR30419">
    <property type="entry name" value="HTH-TYPE TRANSCRIPTIONAL REGULATOR YBHD"/>
    <property type="match status" value="1"/>
</dbReference>
<evidence type="ECO:0000256" key="2">
    <source>
        <dbReference type="ARBA" id="ARBA00023015"/>
    </source>
</evidence>
<dbReference type="InterPro" id="IPR036390">
    <property type="entry name" value="WH_DNA-bd_sf"/>
</dbReference>
<keyword evidence="3" id="KW-0238">DNA-binding</keyword>
<dbReference type="Pfam" id="PF03466">
    <property type="entry name" value="LysR_substrate"/>
    <property type="match status" value="1"/>
</dbReference>
<dbReference type="InterPro" id="IPR000847">
    <property type="entry name" value="LysR_HTH_N"/>
</dbReference>
<dbReference type="InterPro" id="IPR005119">
    <property type="entry name" value="LysR_subst-bd"/>
</dbReference>
<gene>
    <name evidence="6" type="primary">cynR_1</name>
    <name evidence="6" type="ORF">SPSIL_018050</name>
</gene>
<organism evidence="6 7">
    <name type="scientific">Sporomusa silvacetica DSM 10669</name>
    <dbReference type="NCBI Taxonomy" id="1123289"/>
    <lineage>
        <taxon>Bacteria</taxon>
        <taxon>Bacillati</taxon>
        <taxon>Bacillota</taxon>
        <taxon>Negativicutes</taxon>
        <taxon>Selenomonadales</taxon>
        <taxon>Sporomusaceae</taxon>
        <taxon>Sporomusa</taxon>
    </lineage>
</organism>
<sequence length="294" mass="33802">MNIKDLTYFLHICKDQSIRKASKTLFITPQGLSKSIKNLEDELQFQLFYRTNHGIVLTEFGEILKRYAEFILHHVQCMHNEIASLKNEIRGEISIACAYGVTSALSPEYLLEYKKANPNVILNIAEYPDLLVEKAVLEDKSALGFTIGPVDTAKFDAVLIQKHKLNLLVNAKSSLSRKNEISFEDLKNEKFILVNKDFRTYHNIVNKCRAAGFIPDICLEVSEIIMAHKFCSLNYGISVTVDYVIQDLQFNEVIALPFEDETCNWEIYMITKKNTHLTTTAKLFINHIKIWFLD</sequence>
<comment type="similarity">
    <text evidence="1">Belongs to the LysR transcriptional regulatory family.</text>
</comment>
<keyword evidence="2" id="KW-0805">Transcription regulation</keyword>
<dbReference type="InterPro" id="IPR036388">
    <property type="entry name" value="WH-like_DNA-bd_sf"/>
</dbReference>
<feature type="domain" description="HTH lysR-type" evidence="5">
    <location>
        <begin position="1"/>
        <end position="58"/>
    </location>
</feature>
<evidence type="ECO:0000256" key="4">
    <source>
        <dbReference type="ARBA" id="ARBA00023163"/>
    </source>
</evidence>
<dbReference type="PROSITE" id="PS50931">
    <property type="entry name" value="HTH_LYSR"/>
    <property type="match status" value="1"/>
</dbReference>
<evidence type="ECO:0000313" key="6">
    <source>
        <dbReference type="EMBL" id="XFO65665.1"/>
    </source>
</evidence>
<evidence type="ECO:0000256" key="3">
    <source>
        <dbReference type="ARBA" id="ARBA00023125"/>
    </source>
</evidence>
<evidence type="ECO:0000259" key="5">
    <source>
        <dbReference type="PROSITE" id="PS50931"/>
    </source>
</evidence>
<dbReference type="SUPFAM" id="SSF46785">
    <property type="entry name" value="Winged helix' DNA-binding domain"/>
    <property type="match status" value="1"/>
</dbReference>
<proteinExistence type="inferred from homology"/>
<accession>A0ABZ3IIZ2</accession>
<dbReference type="Gene3D" id="3.40.190.290">
    <property type="match status" value="1"/>
</dbReference>
<dbReference type="PANTHER" id="PTHR30419:SF8">
    <property type="entry name" value="NITROGEN ASSIMILATION TRANSCRIPTIONAL ACTIVATOR-RELATED"/>
    <property type="match status" value="1"/>
</dbReference>
<dbReference type="CDD" id="cd05466">
    <property type="entry name" value="PBP2_LTTR_substrate"/>
    <property type="match status" value="1"/>
</dbReference>
<dbReference type="SUPFAM" id="SSF53850">
    <property type="entry name" value="Periplasmic binding protein-like II"/>
    <property type="match status" value="1"/>
</dbReference>
<name>A0ABZ3IIZ2_9FIRM</name>
<dbReference type="Gene3D" id="1.10.10.10">
    <property type="entry name" value="Winged helix-like DNA-binding domain superfamily/Winged helix DNA-binding domain"/>
    <property type="match status" value="1"/>
</dbReference>
<dbReference type="RefSeq" id="WP_094605032.1">
    <property type="nucleotide sequence ID" value="NZ_CP155573.1"/>
</dbReference>
<protein>
    <submittedName>
        <fullName evidence="6">HTH-type transcriptional regulator CynR</fullName>
    </submittedName>
</protein>
<keyword evidence="4" id="KW-0804">Transcription</keyword>
<reference evidence="6" key="1">
    <citation type="submission" date="2024-05" db="EMBL/GenBank/DDBJ databases">
        <title>Isolation and characterization of Sporomusa carbonis sp. nov., a carboxydotrophic hydrogenogen in the genus of Sporomusa isolated from a charcoal burning pile.</title>
        <authorList>
            <person name="Boeer T."/>
            <person name="Rosenbaum F."/>
            <person name="Eysell L."/>
            <person name="Mueller V."/>
            <person name="Daniel R."/>
            <person name="Poehlein A."/>
        </authorList>
    </citation>
    <scope>NUCLEOTIDE SEQUENCE [LARGE SCALE GENOMIC DNA]</scope>
    <source>
        <strain evidence="6">DSM 10669</strain>
    </source>
</reference>
<evidence type="ECO:0000256" key="1">
    <source>
        <dbReference type="ARBA" id="ARBA00009437"/>
    </source>
</evidence>